<evidence type="ECO:0000313" key="3">
    <source>
        <dbReference type="Proteomes" id="UP000053342"/>
    </source>
</evidence>
<reference evidence="2 3" key="1">
    <citation type="submission" date="2015-01" db="EMBL/GenBank/DDBJ databases">
        <title>The Genome Sequence of Exophiala oligosperma CBS72588.</title>
        <authorList>
            <consortium name="The Broad Institute Genomics Platform"/>
            <person name="Cuomo C."/>
            <person name="de Hoog S."/>
            <person name="Gorbushina A."/>
            <person name="Stielow B."/>
            <person name="Teixiera M."/>
            <person name="Abouelleil A."/>
            <person name="Chapman S.B."/>
            <person name="Priest M."/>
            <person name="Young S.K."/>
            <person name="Wortman J."/>
            <person name="Nusbaum C."/>
            <person name="Birren B."/>
        </authorList>
    </citation>
    <scope>NUCLEOTIDE SEQUENCE [LARGE SCALE GENOMIC DNA]</scope>
    <source>
        <strain evidence="2 3">CBS 72588</strain>
    </source>
</reference>
<feature type="compositionally biased region" description="Polar residues" evidence="1">
    <location>
        <begin position="1"/>
        <end position="11"/>
    </location>
</feature>
<evidence type="ECO:0000256" key="1">
    <source>
        <dbReference type="SAM" id="MobiDB-lite"/>
    </source>
</evidence>
<dbReference type="GeneID" id="27358751"/>
<sequence length="101" mass="11322">MTKSGKASRSPRNGIYLPWLSLPSERKRPPPPCSVPQTILSCPSLPDSAKLNRDRGLYFESALYSTTPFRAAISRRRTYYCLVRPQILGKPTTGVRLLEGE</sequence>
<proteinExistence type="predicted"/>
<protein>
    <submittedName>
        <fullName evidence="2">Uncharacterized protein</fullName>
    </submittedName>
</protein>
<dbReference type="HOGENOM" id="CLU_2291724_0_0_1"/>
<dbReference type="Proteomes" id="UP000053342">
    <property type="component" value="Unassembled WGS sequence"/>
</dbReference>
<organism evidence="2 3">
    <name type="scientific">Exophiala oligosperma</name>
    <dbReference type="NCBI Taxonomy" id="215243"/>
    <lineage>
        <taxon>Eukaryota</taxon>
        <taxon>Fungi</taxon>
        <taxon>Dikarya</taxon>
        <taxon>Ascomycota</taxon>
        <taxon>Pezizomycotina</taxon>
        <taxon>Eurotiomycetes</taxon>
        <taxon>Chaetothyriomycetidae</taxon>
        <taxon>Chaetothyriales</taxon>
        <taxon>Herpotrichiellaceae</taxon>
        <taxon>Exophiala</taxon>
    </lineage>
</organism>
<dbReference type="EMBL" id="KN847337">
    <property type="protein sequence ID" value="KIW41086.1"/>
    <property type="molecule type" value="Genomic_DNA"/>
</dbReference>
<feature type="region of interest" description="Disordered" evidence="1">
    <location>
        <begin position="1"/>
        <end position="37"/>
    </location>
</feature>
<name>A0A0D2AMC6_9EURO</name>
<accession>A0A0D2AMC6</accession>
<dbReference type="VEuPathDB" id="FungiDB:PV06_06677"/>
<evidence type="ECO:0000313" key="2">
    <source>
        <dbReference type="EMBL" id="KIW41086.1"/>
    </source>
</evidence>
<dbReference type="RefSeq" id="XP_016261302.1">
    <property type="nucleotide sequence ID" value="XM_016407822.1"/>
</dbReference>
<keyword evidence="3" id="KW-1185">Reference proteome</keyword>
<dbReference type="AlphaFoldDB" id="A0A0D2AMC6"/>
<gene>
    <name evidence="2" type="ORF">PV06_06677</name>
</gene>